<keyword evidence="3" id="KW-1185">Reference proteome</keyword>
<evidence type="ECO:0008006" key="4">
    <source>
        <dbReference type="Google" id="ProtNLM"/>
    </source>
</evidence>
<proteinExistence type="predicted"/>
<keyword evidence="1" id="KW-0732">Signal</keyword>
<organism evidence="2 3">
    <name type="scientific">Colocasia esculenta</name>
    <name type="common">Wild taro</name>
    <name type="synonym">Arum esculentum</name>
    <dbReference type="NCBI Taxonomy" id="4460"/>
    <lineage>
        <taxon>Eukaryota</taxon>
        <taxon>Viridiplantae</taxon>
        <taxon>Streptophyta</taxon>
        <taxon>Embryophyta</taxon>
        <taxon>Tracheophyta</taxon>
        <taxon>Spermatophyta</taxon>
        <taxon>Magnoliopsida</taxon>
        <taxon>Liliopsida</taxon>
        <taxon>Araceae</taxon>
        <taxon>Aroideae</taxon>
        <taxon>Colocasieae</taxon>
        <taxon>Colocasia</taxon>
    </lineage>
</organism>
<name>A0A843USC8_COLES</name>
<feature type="chain" id="PRO_5032698865" description="Secreted protein" evidence="1">
    <location>
        <begin position="25"/>
        <end position="130"/>
    </location>
</feature>
<accession>A0A843USC8</accession>
<evidence type="ECO:0000313" key="3">
    <source>
        <dbReference type="Proteomes" id="UP000652761"/>
    </source>
</evidence>
<reference evidence="2" key="1">
    <citation type="submission" date="2017-07" db="EMBL/GenBank/DDBJ databases">
        <title>Taro Niue Genome Assembly and Annotation.</title>
        <authorList>
            <person name="Atibalentja N."/>
            <person name="Keating K."/>
            <person name="Fields C.J."/>
        </authorList>
    </citation>
    <scope>NUCLEOTIDE SEQUENCE</scope>
    <source>
        <strain evidence="2">Niue_2</strain>
        <tissue evidence="2">Leaf</tissue>
    </source>
</reference>
<gene>
    <name evidence="2" type="ORF">Taro_017108</name>
</gene>
<comment type="caution">
    <text evidence="2">The sequence shown here is derived from an EMBL/GenBank/DDBJ whole genome shotgun (WGS) entry which is preliminary data.</text>
</comment>
<sequence>MLVLVLRFWSLLVALVLRELRCLGRCAPRLFEFIAYLTGLNSNPSGSLDSWVAARPSGSLAGGPGARRCKACLAVPEFIEELLQLPEIEYEQSLCLIDDGFGVYEIMDDDDPRRRVMKNSRTRLTCSQVE</sequence>
<protein>
    <recommendedName>
        <fullName evidence="4">Secreted protein</fullName>
    </recommendedName>
</protein>
<evidence type="ECO:0000256" key="1">
    <source>
        <dbReference type="SAM" id="SignalP"/>
    </source>
</evidence>
<evidence type="ECO:0000313" key="2">
    <source>
        <dbReference type="EMBL" id="MQL84600.1"/>
    </source>
</evidence>
<dbReference type="AlphaFoldDB" id="A0A843USC8"/>
<feature type="signal peptide" evidence="1">
    <location>
        <begin position="1"/>
        <end position="24"/>
    </location>
</feature>
<dbReference type="Proteomes" id="UP000652761">
    <property type="component" value="Unassembled WGS sequence"/>
</dbReference>
<dbReference type="EMBL" id="NMUH01000773">
    <property type="protein sequence ID" value="MQL84600.1"/>
    <property type="molecule type" value="Genomic_DNA"/>
</dbReference>